<evidence type="ECO:0000256" key="1">
    <source>
        <dbReference type="SAM" id="MobiDB-lite"/>
    </source>
</evidence>
<proteinExistence type="predicted"/>
<feature type="region of interest" description="Disordered" evidence="1">
    <location>
        <begin position="1"/>
        <end position="55"/>
    </location>
</feature>
<evidence type="ECO:0000313" key="3">
    <source>
        <dbReference type="Proteomes" id="UP000298327"/>
    </source>
</evidence>
<reference evidence="2 3" key="1">
    <citation type="submission" date="2019-02" db="EMBL/GenBank/DDBJ databases">
        <title>Genome sequencing of the rare red list fungi Dentipellis fragilis.</title>
        <authorList>
            <person name="Buettner E."/>
            <person name="Kellner H."/>
        </authorList>
    </citation>
    <scope>NUCLEOTIDE SEQUENCE [LARGE SCALE GENOMIC DNA]</scope>
    <source>
        <strain evidence="2 3">DSM 105465</strain>
    </source>
</reference>
<dbReference type="Proteomes" id="UP000298327">
    <property type="component" value="Unassembled WGS sequence"/>
</dbReference>
<organism evidence="2 3">
    <name type="scientific">Dentipellis fragilis</name>
    <dbReference type="NCBI Taxonomy" id="205917"/>
    <lineage>
        <taxon>Eukaryota</taxon>
        <taxon>Fungi</taxon>
        <taxon>Dikarya</taxon>
        <taxon>Basidiomycota</taxon>
        <taxon>Agaricomycotina</taxon>
        <taxon>Agaricomycetes</taxon>
        <taxon>Russulales</taxon>
        <taxon>Hericiaceae</taxon>
        <taxon>Dentipellis</taxon>
    </lineage>
</organism>
<dbReference type="EMBL" id="SEOQ01000186">
    <property type="protein sequence ID" value="TFY67585.1"/>
    <property type="molecule type" value="Genomic_DNA"/>
</dbReference>
<dbReference type="AlphaFoldDB" id="A0A4Y9YYY7"/>
<comment type="caution">
    <text evidence="2">The sequence shown here is derived from an EMBL/GenBank/DDBJ whole genome shotgun (WGS) entry which is preliminary data.</text>
</comment>
<name>A0A4Y9YYY7_9AGAM</name>
<protein>
    <submittedName>
        <fullName evidence="2">Uncharacterized protein</fullName>
    </submittedName>
</protein>
<evidence type="ECO:0000313" key="2">
    <source>
        <dbReference type="EMBL" id="TFY67585.1"/>
    </source>
</evidence>
<gene>
    <name evidence="2" type="ORF">EVG20_g3887</name>
</gene>
<sequence>MMGEHTAAPPSSIVNDPLGMAMENLTLQTSSPGAAPEQDNAPRRTSRPARTAKAPLLLPDYARNSFSSLEVFSYRLGCV</sequence>
<keyword evidence="3" id="KW-1185">Reference proteome</keyword>
<accession>A0A4Y9YYY7</accession>